<protein>
    <submittedName>
        <fullName evidence="1">Uncharacterized protein</fullName>
    </submittedName>
</protein>
<reference evidence="1 2" key="1">
    <citation type="journal article" date="2020" name="Mol. Biol. Evol.">
        <title>Distinct Expression and Methylation Patterns for Genes with Different Fates following a Single Whole-Genome Duplication in Flowering Plants.</title>
        <authorList>
            <person name="Shi T."/>
            <person name="Rahmani R.S."/>
            <person name="Gugger P.F."/>
            <person name="Wang M."/>
            <person name="Li H."/>
            <person name="Zhang Y."/>
            <person name="Li Z."/>
            <person name="Wang Q."/>
            <person name="Van de Peer Y."/>
            <person name="Marchal K."/>
            <person name="Chen J."/>
        </authorList>
    </citation>
    <scope>NUCLEOTIDE SEQUENCE [LARGE SCALE GENOMIC DNA]</scope>
    <source>
        <tissue evidence="1">Leaf</tissue>
    </source>
</reference>
<dbReference type="EMBL" id="DUZY01000003">
    <property type="protein sequence ID" value="DAD33495.1"/>
    <property type="molecule type" value="Genomic_DNA"/>
</dbReference>
<dbReference type="PANTHER" id="PTHR37253">
    <property type="entry name" value="PROTEIN GAMETE EXPRESSED 3"/>
    <property type="match status" value="1"/>
</dbReference>
<accession>A0A822YR27</accession>
<organism evidence="1 2">
    <name type="scientific">Nelumbo nucifera</name>
    <name type="common">Sacred lotus</name>
    <dbReference type="NCBI Taxonomy" id="4432"/>
    <lineage>
        <taxon>Eukaryota</taxon>
        <taxon>Viridiplantae</taxon>
        <taxon>Streptophyta</taxon>
        <taxon>Embryophyta</taxon>
        <taxon>Tracheophyta</taxon>
        <taxon>Spermatophyta</taxon>
        <taxon>Magnoliopsida</taxon>
        <taxon>Proteales</taxon>
        <taxon>Nelumbonaceae</taxon>
        <taxon>Nelumbo</taxon>
    </lineage>
</organism>
<dbReference type="PANTHER" id="PTHR37253:SF1">
    <property type="entry name" value="PROTEIN GAMETE EXPRESSED 3"/>
    <property type="match status" value="1"/>
</dbReference>
<dbReference type="InterPro" id="IPR045301">
    <property type="entry name" value="GEX3-like"/>
</dbReference>
<evidence type="ECO:0000313" key="1">
    <source>
        <dbReference type="EMBL" id="DAD33495.1"/>
    </source>
</evidence>
<keyword evidence="2" id="KW-1185">Reference proteome</keyword>
<comment type="caution">
    <text evidence="1">The sequence shown here is derived from an EMBL/GenBank/DDBJ whole genome shotgun (WGS) entry which is preliminary data.</text>
</comment>
<dbReference type="Proteomes" id="UP000607653">
    <property type="component" value="Unassembled WGS sequence"/>
</dbReference>
<dbReference type="AlphaFoldDB" id="A0A822YR27"/>
<evidence type="ECO:0000313" key="2">
    <source>
        <dbReference type="Proteomes" id="UP000607653"/>
    </source>
</evidence>
<sequence>MLSQCFSDIICIQRSLRVRKKAFDRTITELDQKTAEEALANEVLEKLGGLVRECKGIERKLSTTYSLGREGVGLQPQHALPLYDGSTKSYSFQGTKRESFTIFHKELLLKSYGPLSFHKVQPQLFITQITVRNIYL</sequence>
<name>A0A822YR27_NELNU</name>
<gene>
    <name evidence="1" type="ORF">HUJ06_012346</name>
</gene>
<proteinExistence type="predicted"/>